<name>C3ZKC6_BRAFL</name>
<evidence type="ECO:0008006" key="3">
    <source>
        <dbReference type="Google" id="ProtNLM"/>
    </source>
</evidence>
<protein>
    <recommendedName>
        <fullName evidence="3">Neurotransmitter-gated ion-channel ligand-binding domain-containing protein</fullName>
    </recommendedName>
</protein>
<accession>C3ZKC6</accession>
<dbReference type="Gene3D" id="2.70.170.10">
    <property type="entry name" value="Neurotransmitter-gated ion-channel ligand-binding domain"/>
    <property type="match status" value="1"/>
</dbReference>
<dbReference type="STRING" id="7739.C3ZKC6"/>
<dbReference type="eggNOG" id="KOG3643">
    <property type="taxonomic scope" value="Eukaryota"/>
</dbReference>
<dbReference type="AlphaFoldDB" id="C3ZKC6"/>
<sequence length="114" mass="12510">MLLCVGSKKVPKRGTCGSSAFSEDVASAQDRHTEGQTDTMENLLQRRGYDRFLRPNFGREPVHVNLSLTVASIDLISEVNMPAEPVQHHGNNELEASKDSATGLRLVSSYCHTP</sequence>
<dbReference type="SUPFAM" id="SSF63712">
    <property type="entry name" value="Nicotinic receptor ligand binding domain-like"/>
    <property type="match status" value="1"/>
</dbReference>
<reference evidence="2" key="1">
    <citation type="journal article" date="2008" name="Nature">
        <title>The amphioxus genome and the evolution of the chordate karyotype.</title>
        <authorList>
            <consortium name="US DOE Joint Genome Institute (JGI-PGF)"/>
            <person name="Putnam N.H."/>
            <person name="Butts T."/>
            <person name="Ferrier D.E.K."/>
            <person name="Furlong R.F."/>
            <person name="Hellsten U."/>
            <person name="Kawashima T."/>
            <person name="Robinson-Rechavi M."/>
            <person name="Shoguchi E."/>
            <person name="Terry A."/>
            <person name="Yu J.-K."/>
            <person name="Benito-Gutierrez E.L."/>
            <person name="Dubchak I."/>
            <person name="Garcia-Fernandez J."/>
            <person name="Gibson-Brown J.J."/>
            <person name="Grigoriev I.V."/>
            <person name="Horton A.C."/>
            <person name="de Jong P.J."/>
            <person name="Jurka J."/>
            <person name="Kapitonov V.V."/>
            <person name="Kohara Y."/>
            <person name="Kuroki Y."/>
            <person name="Lindquist E."/>
            <person name="Lucas S."/>
            <person name="Osoegawa K."/>
            <person name="Pennacchio L.A."/>
            <person name="Salamov A.A."/>
            <person name="Satou Y."/>
            <person name="Sauka-Spengler T."/>
            <person name="Schmutz J."/>
            <person name="Shin-I T."/>
            <person name="Toyoda A."/>
            <person name="Bronner-Fraser M."/>
            <person name="Fujiyama A."/>
            <person name="Holland L.Z."/>
            <person name="Holland P.W.H."/>
            <person name="Satoh N."/>
            <person name="Rokhsar D.S."/>
        </authorList>
    </citation>
    <scope>NUCLEOTIDE SEQUENCE [LARGE SCALE GENOMIC DNA]</scope>
    <source>
        <strain evidence="2">S238N-H82</strain>
        <tissue evidence="2">Testes</tissue>
    </source>
</reference>
<gene>
    <name evidence="2" type="ORF">BRAFLDRAFT_69433</name>
</gene>
<organism>
    <name type="scientific">Branchiostoma floridae</name>
    <name type="common">Florida lancelet</name>
    <name type="synonym">Amphioxus</name>
    <dbReference type="NCBI Taxonomy" id="7739"/>
    <lineage>
        <taxon>Eukaryota</taxon>
        <taxon>Metazoa</taxon>
        <taxon>Chordata</taxon>
        <taxon>Cephalochordata</taxon>
        <taxon>Leptocardii</taxon>
        <taxon>Amphioxiformes</taxon>
        <taxon>Branchiostomatidae</taxon>
        <taxon>Branchiostoma</taxon>
    </lineage>
</organism>
<dbReference type="GO" id="GO:0016020">
    <property type="term" value="C:membrane"/>
    <property type="evidence" value="ECO:0007669"/>
    <property type="project" value="InterPro"/>
</dbReference>
<dbReference type="GO" id="GO:0005230">
    <property type="term" value="F:extracellular ligand-gated monoatomic ion channel activity"/>
    <property type="evidence" value="ECO:0007669"/>
    <property type="project" value="InterPro"/>
</dbReference>
<proteinExistence type="predicted"/>
<dbReference type="InterPro" id="IPR036734">
    <property type="entry name" value="Neur_chan_lig-bd_sf"/>
</dbReference>
<feature type="region of interest" description="Disordered" evidence="1">
    <location>
        <begin position="11"/>
        <end position="41"/>
    </location>
</feature>
<dbReference type="InParanoid" id="C3ZKC6"/>
<evidence type="ECO:0000256" key="1">
    <source>
        <dbReference type="SAM" id="MobiDB-lite"/>
    </source>
</evidence>
<evidence type="ECO:0000313" key="2">
    <source>
        <dbReference type="EMBL" id="EEN47025.1"/>
    </source>
</evidence>
<dbReference type="EMBL" id="GG666636">
    <property type="protein sequence ID" value="EEN47025.1"/>
    <property type="molecule type" value="Genomic_DNA"/>
</dbReference>